<evidence type="ECO:0000313" key="1">
    <source>
        <dbReference type="EMBL" id="RXK12889.1"/>
    </source>
</evidence>
<sequence>MEILINKPQNRQSYKISKNIDETIFIGKIVWHIDEPNHSYEVVYKRGSIFYALLPHPSFYKAKPITTKDLNKTFFETREHCLDARIKRMERDLKLEKEFKERKI</sequence>
<dbReference type="RefSeq" id="WP_114843378.1">
    <property type="nucleotide sequence ID" value="NZ_CP031220.1"/>
</dbReference>
<reference evidence="1 2" key="1">
    <citation type="submission" date="2017-09" db="EMBL/GenBank/DDBJ databases">
        <title>Genomics of the genus Arcobacter.</title>
        <authorList>
            <person name="Perez-Cataluna A."/>
            <person name="Figueras M.J."/>
            <person name="Salas-Masso N."/>
        </authorList>
    </citation>
    <scope>NUCLEOTIDE SEQUENCE [LARGE SCALE GENOMIC DNA]</scope>
    <source>
        <strain evidence="1 2">CECT 7386</strain>
    </source>
</reference>
<accession>A0AAX2ACH6</accession>
<organism evidence="1 2">
    <name type="scientific">Malaciobacter mytili LMG 24559</name>
    <dbReference type="NCBI Taxonomy" id="1032238"/>
    <lineage>
        <taxon>Bacteria</taxon>
        <taxon>Pseudomonadati</taxon>
        <taxon>Campylobacterota</taxon>
        <taxon>Epsilonproteobacteria</taxon>
        <taxon>Campylobacterales</taxon>
        <taxon>Arcobacteraceae</taxon>
        <taxon>Malaciobacter</taxon>
    </lineage>
</organism>
<protein>
    <recommendedName>
        <fullName evidence="3">KTSC domain-containing protein</fullName>
    </recommendedName>
</protein>
<dbReference type="Proteomes" id="UP000290092">
    <property type="component" value="Unassembled WGS sequence"/>
</dbReference>
<dbReference type="KEGG" id="amyt:AMYT_a0174"/>
<gene>
    <name evidence="1" type="ORF">CP985_14150</name>
</gene>
<proteinExistence type="predicted"/>
<dbReference type="AlphaFoldDB" id="A0AAX2ACH6"/>
<dbReference type="EMBL" id="NXID01000074">
    <property type="protein sequence ID" value="RXK12889.1"/>
    <property type="molecule type" value="Genomic_DNA"/>
</dbReference>
<name>A0AAX2ACH6_9BACT</name>
<evidence type="ECO:0000313" key="2">
    <source>
        <dbReference type="Proteomes" id="UP000290092"/>
    </source>
</evidence>
<keyword evidence="2" id="KW-1185">Reference proteome</keyword>
<comment type="caution">
    <text evidence="1">The sequence shown here is derived from an EMBL/GenBank/DDBJ whole genome shotgun (WGS) entry which is preliminary data.</text>
</comment>
<evidence type="ECO:0008006" key="3">
    <source>
        <dbReference type="Google" id="ProtNLM"/>
    </source>
</evidence>